<evidence type="ECO:0000313" key="8">
    <source>
        <dbReference type="Proteomes" id="UP001501612"/>
    </source>
</evidence>
<keyword evidence="7" id="KW-0378">Hydrolase</keyword>
<feature type="transmembrane region" description="Helical" evidence="5">
    <location>
        <begin position="120"/>
        <end position="141"/>
    </location>
</feature>
<keyword evidence="2 5" id="KW-0812">Transmembrane</keyword>
<dbReference type="SUPFAM" id="SSF144091">
    <property type="entry name" value="Rhomboid-like"/>
    <property type="match status" value="1"/>
</dbReference>
<evidence type="ECO:0000259" key="6">
    <source>
        <dbReference type="Pfam" id="PF01694"/>
    </source>
</evidence>
<dbReference type="PANTHER" id="PTHR43731:SF9">
    <property type="entry name" value="SLR1461 PROTEIN"/>
    <property type="match status" value="1"/>
</dbReference>
<feature type="transmembrane region" description="Helical" evidence="5">
    <location>
        <begin position="15"/>
        <end position="35"/>
    </location>
</feature>
<feature type="transmembrane region" description="Helical" evidence="5">
    <location>
        <begin position="148"/>
        <end position="166"/>
    </location>
</feature>
<keyword evidence="3 5" id="KW-1133">Transmembrane helix</keyword>
<dbReference type="Gene3D" id="1.20.1540.10">
    <property type="entry name" value="Rhomboid-like"/>
    <property type="match status" value="1"/>
</dbReference>
<feature type="domain" description="Peptidase S54 rhomboid" evidence="6">
    <location>
        <begin position="60"/>
        <end position="193"/>
    </location>
</feature>
<dbReference type="GO" id="GO:0006508">
    <property type="term" value="P:proteolysis"/>
    <property type="evidence" value="ECO:0007669"/>
    <property type="project" value="UniProtKB-KW"/>
</dbReference>
<dbReference type="RefSeq" id="WP_344006157.1">
    <property type="nucleotide sequence ID" value="NZ_BAAAMY010000004.1"/>
</dbReference>
<dbReference type="Proteomes" id="UP001501612">
    <property type="component" value="Unassembled WGS sequence"/>
</dbReference>
<name>A0ABP5AK92_9ACTN</name>
<dbReference type="InterPro" id="IPR050925">
    <property type="entry name" value="Rhomboid_protease_S54"/>
</dbReference>
<sequence length="207" mass="21887">MSNRLPTHGPGRDTWVTALVWSAGFVGVLWVLEVLDQVLFRGGLDGYGIRPLDTGAGLAGIVFAPLLHGGIGHLVANTVPLLVLGFLILLSGVARWLAVTAIVWIVGGLGTWLTGGFNTLHLGASVLVFGWLVYLLLRGVFSRRVGQIAVGVLVLLLYGGALWGVFPGQPGISWQAHLFGAIGGGLAAYLLARDDARPVPTQVQPRW</sequence>
<dbReference type="GO" id="GO:0008233">
    <property type="term" value="F:peptidase activity"/>
    <property type="evidence" value="ECO:0007669"/>
    <property type="project" value="UniProtKB-KW"/>
</dbReference>
<organism evidence="7 8">
    <name type="scientific">Nocardioides lentus</name>
    <dbReference type="NCBI Taxonomy" id="338077"/>
    <lineage>
        <taxon>Bacteria</taxon>
        <taxon>Bacillati</taxon>
        <taxon>Actinomycetota</taxon>
        <taxon>Actinomycetes</taxon>
        <taxon>Propionibacteriales</taxon>
        <taxon>Nocardioidaceae</taxon>
        <taxon>Nocardioides</taxon>
    </lineage>
</organism>
<keyword evidence="4 5" id="KW-0472">Membrane</keyword>
<dbReference type="EMBL" id="BAAAMY010000004">
    <property type="protein sequence ID" value="GAA1916326.1"/>
    <property type="molecule type" value="Genomic_DNA"/>
</dbReference>
<comment type="subcellular location">
    <subcellularLocation>
        <location evidence="1">Membrane</location>
        <topology evidence="1">Multi-pass membrane protein</topology>
    </subcellularLocation>
</comment>
<proteinExistence type="predicted"/>
<evidence type="ECO:0000256" key="3">
    <source>
        <dbReference type="ARBA" id="ARBA00022989"/>
    </source>
</evidence>
<dbReference type="Pfam" id="PF01694">
    <property type="entry name" value="Rhomboid"/>
    <property type="match status" value="1"/>
</dbReference>
<evidence type="ECO:0000256" key="2">
    <source>
        <dbReference type="ARBA" id="ARBA00022692"/>
    </source>
</evidence>
<protein>
    <submittedName>
        <fullName evidence="7">Rhomboid family intramembrane serine protease</fullName>
    </submittedName>
</protein>
<evidence type="ECO:0000256" key="1">
    <source>
        <dbReference type="ARBA" id="ARBA00004141"/>
    </source>
</evidence>
<dbReference type="PANTHER" id="PTHR43731">
    <property type="entry name" value="RHOMBOID PROTEASE"/>
    <property type="match status" value="1"/>
</dbReference>
<dbReference type="InterPro" id="IPR022764">
    <property type="entry name" value="Peptidase_S54_rhomboid_dom"/>
</dbReference>
<comment type="caution">
    <text evidence="7">The sequence shown here is derived from an EMBL/GenBank/DDBJ whole genome shotgun (WGS) entry which is preliminary data.</text>
</comment>
<evidence type="ECO:0000256" key="5">
    <source>
        <dbReference type="SAM" id="Phobius"/>
    </source>
</evidence>
<evidence type="ECO:0000256" key="4">
    <source>
        <dbReference type="ARBA" id="ARBA00023136"/>
    </source>
</evidence>
<keyword evidence="7" id="KW-0645">Protease</keyword>
<evidence type="ECO:0000313" key="7">
    <source>
        <dbReference type="EMBL" id="GAA1916326.1"/>
    </source>
</evidence>
<dbReference type="InterPro" id="IPR035952">
    <property type="entry name" value="Rhomboid-like_sf"/>
</dbReference>
<gene>
    <name evidence="7" type="ORF">GCM10009737_17240</name>
</gene>
<feature type="transmembrane region" description="Helical" evidence="5">
    <location>
        <begin position="172"/>
        <end position="192"/>
    </location>
</feature>
<reference evidence="8" key="1">
    <citation type="journal article" date="2019" name="Int. J. Syst. Evol. Microbiol.">
        <title>The Global Catalogue of Microorganisms (GCM) 10K type strain sequencing project: providing services to taxonomists for standard genome sequencing and annotation.</title>
        <authorList>
            <consortium name="The Broad Institute Genomics Platform"/>
            <consortium name="The Broad Institute Genome Sequencing Center for Infectious Disease"/>
            <person name="Wu L."/>
            <person name="Ma J."/>
        </authorList>
    </citation>
    <scope>NUCLEOTIDE SEQUENCE [LARGE SCALE GENOMIC DNA]</scope>
    <source>
        <strain evidence="8">JCM 14046</strain>
    </source>
</reference>
<accession>A0ABP5AK92</accession>
<keyword evidence="8" id="KW-1185">Reference proteome</keyword>